<proteinExistence type="predicted"/>
<sequence>MKKKLEGRSMDRWNIR</sequence>
<feature type="non-terminal residue" evidence="1">
    <location>
        <position position="16"/>
    </location>
</feature>
<dbReference type="EMBL" id="LSSM01001075">
    <property type="protein sequence ID" value="OMJ27300.1"/>
    <property type="molecule type" value="Genomic_DNA"/>
</dbReference>
<dbReference type="AlphaFoldDB" id="A0A1R1YKA1"/>
<comment type="caution">
    <text evidence="1">The sequence shown here is derived from an EMBL/GenBank/DDBJ whole genome shotgun (WGS) entry which is preliminary data.</text>
</comment>
<name>A0A1R1YKA1_9FUNG</name>
<accession>A0A1R1YKA1</accession>
<dbReference type="Proteomes" id="UP000187429">
    <property type="component" value="Unassembled WGS sequence"/>
</dbReference>
<reference evidence="2" key="1">
    <citation type="submission" date="2017-01" db="EMBL/GenBank/DDBJ databases">
        <authorList>
            <person name="Wang Y."/>
            <person name="White M."/>
            <person name="Kvist S."/>
            <person name="Moncalvo J.-M."/>
        </authorList>
    </citation>
    <scope>NUCLEOTIDE SEQUENCE [LARGE SCALE GENOMIC DNA]</scope>
    <source>
        <strain evidence="2">ID-206-W2</strain>
    </source>
</reference>
<gene>
    <name evidence="1" type="ORF">AYI69_g3268</name>
</gene>
<evidence type="ECO:0000313" key="1">
    <source>
        <dbReference type="EMBL" id="OMJ27300.1"/>
    </source>
</evidence>
<evidence type="ECO:0000313" key="2">
    <source>
        <dbReference type="Proteomes" id="UP000187429"/>
    </source>
</evidence>
<keyword evidence="2" id="KW-1185">Reference proteome</keyword>
<organism evidence="1 2">
    <name type="scientific">Smittium culicis</name>
    <dbReference type="NCBI Taxonomy" id="133412"/>
    <lineage>
        <taxon>Eukaryota</taxon>
        <taxon>Fungi</taxon>
        <taxon>Fungi incertae sedis</taxon>
        <taxon>Zoopagomycota</taxon>
        <taxon>Kickxellomycotina</taxon>
        <taxon>Harpellomycetes</taxon>
        <taxon>Harpellales</taxon>
        <taxon>Legeriomycetaceae</taxon>
        <taxon>Smittium</taxon>
    </lineage>
</organism>
<protein>
    <submittedName>
        <fullName evidence="1">Uncharacterized protein</fullName>
    </submittedName>
</protein>